<dbReference type="AlphaFoldDB" id="A0A6P5ACG0"/>
<feature type="domain" description="CS" evidence="1">
    <location>
        <begin position="13"/>
        <end position="103"/>
    </location>
</feature>
<dbReference type="RefSeq" id="XP_019647368.1">
    <property type="nucleotide sequence ID" value="XM_019791809.1"/>
</dbReference>
<dbReference type="InterPro" id="IPR037898">
    <property type="entry name" value="NudC_fam"/>
</dbReference>
<dbReference type="SUPFAM" id="SSF49764">
    <property type="entry name" value="HSP20-like chaperones"/>
    <property type="match status" value="1"/>
</dbReference>
<dbReference type="GO" id="GO:0005737">
    <property type="term" value="C:cytoplasm"/>
    <property type="evidence" value="ECO:0007669"/>
    <property type="project" value="TreeGrafter"/>
</dbReference>
<dbReference type="GeneID" id="109487746"/>
<dbReference type="Pfam" id="PF04969">
    <property type="entry name" value="CS"/>
    <property type="match status" value="1"/>
</dbReference>
<dbReference type="GO" id="GO:0006457">
    <property type="term" value="P:protein folding"/>
    <property type="evidence" value="ECO:0007669"/>
    <property type="project" value="TreeGrafter"/>
</dbReference>
<accession>A0A6P5ACG0</accession>
<dbReference type="Gene3D" id="1.20.5.740">
    <property type="entry name" value="Single helix bin"/>
    <property type="match status" value="1"/>
</dbReference>
<keyword evidence="2" id="KW-1185">Reference proteome</keyword>
<dbReference type="GO" id="GO:0051082">
    <property type="term" value="F:unfolded protein binding"/>
    <property type="evidence" value="ECO:0007669"/>
    <property type="project" value="TreeGrafter"/>
</dbReference>
<protein>
    <submittedName>
        <fullName evidence="3">NudC domain-containing protein 2-like isoform X1</fullName>
    </submittedName>
</protein>
<dbReference type="InterPro" id="IPR007052">
    <property type="entry name" value="CS_dom"/>
</dbReference>
<organism evidence="2 3">
    <name type="scientific">Branchiostoma belcheri</name>
    <name type="common">Amphioxus</name>
    <dbReference type="NCBI Taxonomy" id="7741"/>
    <lineage>
        <taxon>Eukaryota</taxon>
        <taxon>Metazoa</taxon>
        <taxon>Chordata</taxon>
        <taxon>Cephalochordata</taxon>
        <taxon>Leptocardii</taxon>
        <taxon>Amphioxiformes</taxon>
        <taxon>Branchiostomatidae</taxon>
        <taxon>Branchiostoma</taxon>
    </lineage>
</organism>
<proteinExistence type="predicted"/>
<dbReference type="OrthoDB" id="515366at2759"/>
<dbReference type="PANTHER" id="PTHR12356:SF18">
    <property type="entry name" value="NUDC DOMAIN-CONTAINING PROTEIN 2"/>
    <property type="match status" value="1"/>
</dbReference>
<evidence type="ECO:0000313" key="2">
    <source>
        <dbReference type="Proteomes" id="UP000515135"/>
    </source>
</evidence>
<evidence type="ECO:0000313" key="3">
    <source>
        <dbReference type="RefSeq" id="XP_019647368.1"/>
    </source>
</evidence>
<dbReference type="KEGG" id="bbel:109487746"/>
<name>A0A6P5ACG0_BRABE</name>
<dbReference type="PANTHER" id="PTHR12356">
    <property type="entry name" value="NUCLEAR MOVEMENT PROTEIN NUDC"/>
    <property type="match status" value="1"/>
</dbReference>
<dbReference type="Proteomes" id="UP000515135">
    <property type="component" value="Unplaced"/>
</dbReference>
<sequence length="159" mass="18050">MAEFDERSGVVECKTPWGCWYQTVDEIVAEVTLEPGTKAKEIKCKLSGKKLTAVVRGKEIVNGTVAGNVVTDDFLWTVEDNKLLRIVITKSDRTGRDCWQSLLQGQYPADPQVYDNMEKKLTMERVQRETQGVENTTSWEQIWQWDAAHKNTIAIANAE</sequence>
<dbReference type="Gene3D" id="2.60.40.790">
    <property type="match status" value="1"/>
</dbReference>
<evidence type="ECO:0000259" key="1">
    <source>
        <dbReference type="PROSITE" id="PS51203"/>
    </source>
</evidence>
<dbReference type="InterPro" id="IPR008978">
    <property type="entry name" value="HSP20-like_chaperone"/>
</dbReference>
<reference evidence="3" key="1">
    <citation type="submission" date="2025-08" db="UniProtKB">
        <authorList>
            <consortium name="RefSeq"/>
        </authorList>
    </citation>
    <scope>IDENTIFICATION</scope>
    <source>
        <tissue evidence="3">Gonad</tissue>
    </source>
</reference>
<gene>
    <name evidence="3" type="primary">LOC109487746</name>
</gene>
<dbReference type="PROSITE" id="PS51203">
    <property type="entry name" value="CS"/>
    <property type="match status" value="1"/>
</dbReference>